<comment type="caution">
    <text evidence="2">The sequence shown here is derived from an EMBL/GenBank/DDBJ whole genome shotgun (WGS) entry which is preliminary data.</text>
</comment>
<feature type="compositionally biased region" description="Polar residues" evidence="1">
    <location>
        <begin position="73"/>
        <end position="119"/>
    </location>
</feature>
<reference evidence="2" key="1">
    <citation type="submission" date="2022-01" db="EMBL/GenBank/DDBJ databases">
        <authorList>
            <person name="Criscuolo A."/>
        </authorList>
    </citation>
    <scope>NUCLEOTIDE SEQUENCE</scope>
    <source>
        <strain evidence="2">CIP111891</strain>
    </source>
</reference>
<dbReference type="Proteomes" id="UP000838821">
    <property type="component" value="Unassembled WGS sequence"/>
</dbReference>
<name>A0ABM9C4G5_9BACL</name>
<protein>
    <recommendedName>
        <fullName evidence="4">Translation initiation factor 2</fullName>
    </recommendedName>
</protein>
<keyword evidence="3" id="KW-1185">Reference proteome</keyword>
<feature type="region of interest" description="Disordered" evidence="1">
    <location>
        <begin position="39"/>
        <end position="137"/>
    </location>
</feature>
<evidence type="ECO:0000313" key="3">
    <source>
        <dbReference type="Proteomes" id="UP000838821"/>
    </source>
</evidence>
<evidence type="ECO:0008006" key="4">
    <source>
        <dbReference type="Google" id="ProtNLM"/>
    </source>
</evidence>
<evidence type="ECO:0000313" key="2">
    <source>
        <dbReference type="EMBL" id="CAH1202956.1"/>
    </source>
</evidence>
<evidence type="ECO:0000256" key="1">
    <source>
        <dbReference type="SAM" id="MobiDB-lite"/>
    </source>
</evidence>
<sequence>MIGMAVVGCSMTVWALFRLYNEAVTWERRAFDAYPRLSEIQNGNSAPPKQPPPTDPIGPTNPITPKNPMSPMGPSNSISVQNPMNPTGPSNSISPQNRMSPTGSSISTKNQTRPSNSKGGVTVYENDKSPREIRIRF</sequence>
<organism evidence="2 3">
    <name type="scientific">Paenibacillus allorhizoplanae</name>
    <dbReference type="NCBI Taxonomy" id="2905648"/>
    <lineage>
        <taxon>Bacteria</taxon>
        <taxon>Bacillati</taxon>
        <taxon>Bacillota</taxon>
        <taxon>Bacilli</taxon>
        <taxon>Bacillales</taxon>
        <taxon>Paenibacillaceae</taxon>
        <taxon>Paenibacillus</taxon>
    </lineage>
</organism>
<feature type="compositionally biased region" description="Basic and acidic residues" evidence="1">
    <location>
        <begin position="125"/>
        <end position="137"/>
    </location>
</feature>
<dbReference type="EMBL" id="CAKMMW010000005">
    <property type="protein sequence ID" value="CAH1202956.1"/>
    <property type="molecule type" value="Genomic_DNA"/>
</dbReference>
<proteinExistence type="predicted"/>
<gene>
    <name evidence="2" type="ORF">PAECIP111891_02166</name>
</gene>
<accession>A0ABM9C4G5</accession>